<protein>
    <submittedName>
        <fullName evidence="1">Uncharacterized protein</fullName>
    </submittedName>
</protein>
<keyword evidence="2" id="KW-1185">Reference proteome</keyword>
<dbReference type="Proteomes" id="UP000252585">
    <property type="component" value="Unassembled WGS sequence"/>
</dbReference>
<organism evidence="1 2">
    <name type="scientific">Saliterribacillus persicus</name>
    <dbReference type="NCBI Taxonomy" id="930114"/>
    <lineage>
        <taxon>Bacteria</taxon>
        <taxon>Bacillati</taxon>
        <taxon>Bacillota</taxon>
        <taxon>Bacilli</taxon>
        <taxon>Bacillales</taxon>
        <taxon>Bacillaceae</taxon>
        <taxon>Saliterribacillus</taxon>
    </lineage>
</organism>
<dbReference type="RefSeq" id="WP_170133008.1">
    <property type="nucleotide sequence ID" value="NZ_QPJJ01000016.1"/>
</dbReference>
<comment type="caution">
    <text evidence="1">The sequence shown here is derived from an EMBL/GenBank/DDBJ whole genome shotgun (WGS) entry which is preliminary data.</text>
</comment>
<dbReference type="AlphaFoldDB" id="A0A368X6W7"/>
<accession>A0A368X6W7</accession>
<name>A0A368X6W7_9BACI</name>
<evidence type="ECO:0000313" key="1">
    <source>
        <dbReference type="EMBL" id="RCW63740.1"/>
    </source>
</evidence>
<evidence type="ECO:0000313" key="2">
    <source>
        <dbReference type="Proteomes" id="UP000252585"/>
    </source>
</evidence>
<gene>
    <name evidence="1" type="ORF">DFR57_11619</name>
</gene>
<proteinExistence type="predicted"/>
<reference evidence="1 2" key="1">
    <citation type="submission" date="2018-07" db="EMBL/GenBank/DDBJ databases">
        <title>Genomic Encyclopedia of Type Strains, Phase IV (KMG-IV): sequencing the most valuable type-strain genomes for metagenomic binning, comparative biology and taxonomic classification.</title>
        <authorList>
            <person name="Goeker M."/>
        </authorList>
    </citation>
    <scope>NUCLEOTIDE SEQUENCE [LARGE SCALE GENOMIC DNA]</scope>
    <source>
        <strain evidence="1 2">DSM 27696</strain>
    </source>
</reference>
<dbReference type="EMBL" id="QPJJ01000016">
    <property type="protein sequence ID" value="RCW63740.1"/>
    <property type="molecule type" value="Genomic_DNA"/>
</dbReference>
<sequence>MVKVKMLVQSTYNKEILRKGKEYDIPLETAKRWEVSKIAIIIEEEINE</sequence>